<proteinExistence type="predicted"/>
<protein>
    <submittedName>
        <fullName evidence="3">MatE protein</fullName>
    </submittedName>
</protein>
<evidence type="ECO:0000313" key="3">
    <source>
        <dbReference type="EMBL" id="VFK22752.1"/>
    </source>
</evidence>
<dbReference type="PANTHER" id="PTHR43298:SF2">
    <property type="entry name" value="FMN_FAD EXPORTER YEEO-RELATED"/>
    <property type="match status" value="1"/>
</dbReference>
<feature type="transmembrane region" description="Helical" evidence="2">
    <location>
        <begin position="120"/>
        <end position="142"/>
    </location>
</feature>
<keyword evidence="2" id="KW-1133">Transmembrane helix</keyword>
<feature type="transmembrane region" description="Helical" evidence="2">
    <location>
        <begin position="231"/>
        <end position="255"/>
    </location>
</feature>
<keyword evidence="2" id="KW-0472">Membrane</keyword>
<dbReference type="EMBL" id="CAADFM010000355">
    <property type="protein sequence ID" value="VFK22752.1"/>
    <property type="molecule type" value="Genomic_DNA"/>
</dbReference>
<evidence type="ECO:0000256" key="2">
    <source>
        <dbReference type="SAM" id="Phobius"/>
    </source>
</evidence>
<feature type="transmembrane region" description="Helical" evidence="2">
    <location>
        <begin position="148"/>
        <end position="168"/>
    </location>
</feature>
<feature type="transmembrane region" description="Helical" evidence="2">
    <location>
        <begin position="180"/>
        <end position="201"/>
    </location>
</feature>
<dbReference type="GO" id="GO:0042910">
    <property type="term" value="F:xenobiotic transmembrane transporter activity"/>
    <property type="evidence" value="ECO:0007669"/>
    <property type="project" value="InterPro"/>
</dbReference>
<gene>
    <name evidence="3" type="ORF">BECKLPF1236A_GA0070988_103554</name>
    <name evidence="4" type="ORF">BECKLPF1236C_GA0070990_103584</name>
</gene>
<feature type="transmembrane region" description="Helical" evidence="2">
    <location>
        <begin position="32"/>
        <end position="51"/>
    </location>
</feature>
<dbReference type="GO" id="GO:0015297">
    <property type="term" value="F:antiporter activity"/>
    <property type="evidence" value="ECO:0007669"/>
    <property type="project" value="InterPro"/>
</dbReference>
<keyword evidence="1" id="KW-0813">Transport</keyword>
<sequence length="258" mass="29513">MDYFLWTVFPVFASLVFIFAFTVMGQALTVTLIMWFAVALHAILDYILIFGKFRAPAMGVAGAGLAGIIVYGAIHMVFFILLAFHRFFRSTMVFRRVWRPRWTVLKEFFRLGWPRSLKGLLMNTLFSVTALLAGWLGTQSIASHTVAFQIRLLVTHVISWAIASAIITRMGAAHGRKDHASMWSILNGGFLLFLLFILPPVVLLKLFSPWVVMLFTGSGLEAKFSCHLPRLCFCSLLFSYWWTVCTWFSIMHWLAWRI</sequence>
<accession>A0A450X0C3</accession>
<dbReference type="PANTHER" id="PTHR43298">
    <property type="entry name" value="MULTIDRUG RESISTANCE PROTEIN NORM-RELATED"/>
    <property type="match status" value="1"/>
</dbReference>
<keyword evidence="2" id="KW-0812">Transmembrane</keyword>
<evidence type="ECO:0000313" key="4">
    <source>
        <dbReference type="EMBL" id="VFK35312.1"/>
    </source>
</evidence>
<feature type="transmembrane region" description="Helical" evidence="2">
    <location>
        <begin position="6"/>
        <end position="25"/>
    </location>
</feature>
<dbReference type="Pfam" id="PF01554">
    <property type="entry name" value="MatE"/>
    <property type="match status" value="1"/>
</dbReference>
<organism evidence="3">
    <name type="scientific">Candidatus Kentrum sp. LPFa</name>
    <dbReference type="NCBI Taxonomy" id="2126335"/>
    <lineage>
        <taxon>Bacteria</taxon>
        <taxon>Pseudomonadati</taxon>
        <taxon>Pseudomonadota</taxon>
        <taxon>Gammaproteobacteria</taxon>
        <taxon>Candidatus Kentrum</taxon>
    </lineage>
</organism>
<dbReference type="GO" id="GO:0005886">
    <property type="term" value="C:plasma membrane"/>
    <property type="evidence" value="ECO:0007669"/>
    <property type="project" value="TreeGrafter"/>
</dbReference>
<dbReference type="InterPro" id="IPR002528">
    <property type="entry name" value="MATE_fam"/>
</dbReference>
<dbReference type="AlphaFoldDB" id="A0A450X0C3"/>
<feature type="transmembrane region" description="Helical" evidence="2">
    <location>
        <begin position="57"/>
        <end position="84"/>
    </location>
</feature>
<evidence type="ECO:0000256" key="1">
    <source>
        <dbReference type="ARBA" id="ARBA00022448"/>
    </source>
</evidence>
<reference evidence="3" key="1">
    <citation type="submission" date="2019-02" db="EMBL/GenBank/DDBJ databases">
        <authorList>
            <person name="Gruber-Vodicka R. H."/>
            <person name="Seah K. B. B."/>
        </authorList>
    </citation>
    <scope>NUCLEOTIDE SEQUENCE</scope>
    <source>
        <strain evidence="3">BECK_S312</strain>
        <strain evidence="4">BECK_S426</strain>
    </source>
</reference>
<name>A0A450X0C3_9GAMM</name>
<dbReference type="EMBL" id="CAADFP010000358">
    <property type="protein sequence ID" value="VFK35312.1"/>
    <property type="molecule type" value="Genomic_DNA"/>
</dbReference>
<dbReference type="InterPro" id="IPR050222">
    <property type="entry name" value="MATE_MdtK"/>
</dbReference>